<evidence type="ECO:0000313" key="2">
    <source>
        <dbReference type="EMBL" id="MDQ0317056.1"/>
    </source>
</evidence>
<keyword evidence="1" id="KW-1133">Transmembrane helix</keyword>
<organism evidence="2 3">
    <name type="scientific">Amorphus orientalis</name>
    <dbReference type="NCBI Taxonomy" id="649198"/>
    <lineage>
        <taxon>Bacteria</taxon>
        <taxon>Pseudomonadati</taxon>
        <taxon>Pseudomonadota</taxon>
        <taxon>Alphaproteobacteria</taxon>
        <taxon>Hyphomicrobiales</taxon>
        <taxon>Amorphaceae</taxon>
        <taxon>Amorphus</taxon>
    </lineage>
</organism>
<accession>A0AAE3VRZ3</accession>
<dbReference type="Proteomes" id="UP001229244">
    <property type="component" value="Unassembled WGS sequence"/>
</dbReference>
<gene>
    <name evidence="2" type="ORF">J2S73_003533</name>
</gene>
<dbReference type="InterPro" id="IPR025671">
    <property type="entry name" value="HXXEE"/>
</dbReference>
<sequence length="190" mass="20526">MTRTWFLQNWMNTGFIAGLFLLAVIPFLDQARDPAFLLIYLQLPLYMLHQLEEHTGDRFRRYLNATMAGGKPALTPTAVVVINVGGVWLVDLAAIYLAAFVSLGLGLIAIYLTLVNALVHVAGAVRERRYNPGLVTAIVLFLPASIVGLATISGRPGVTPTEHGIGLAVAILIHVAIIVHVKRRAASLPA</sequence>
<protein>
    <submittedName>
        <fullName evidence="2">Preprotein translocase subunit Sec61beta</fullName>
    </submittedName>
</protein>
<comment type="caution">
    <text evidence="2">The sequence shown here is derived from an EMBL/GenBank/DDBJ whole genome shotgun (WGS) entry which is preliminary data.</text>
</comment>
<name>A0AAE3VRZ3_9HYPH</name>
<keyword evidence="1" id="KW-0812">Transmembrane</keyword>
<feature type="transmembrane region" description="Helical" evidence="1">
    <location>
        <begin position="133"/>
        <end position="152"/>
    </location>
</feature>
<feature type="transmembrane region" description="Helical" evidence="1">
    <location>
        <begin position="96"/>
        <end position="121"/>
    </location>
</feature>
<reference evidence="2" key="1">
    <citation type="submission" date="2023-07" db="EMBL/GenBank/DDBJ databases">
        <title>Genomic Encyclopedia of Type Strains, Phase IV (KMG-IV): sequencing the most valuable type-strain genomes for metagenomic binning, comparative biology and taxonomic classification.</title>
        <authorList>
            <person name="Goeker M."/>
        </authorList>
    </citation>
    <scope>NUCLEOTIDE SEQUENCE</scope>
    <source>
        <strain evidence="2">DSM 21202</strain>
    </source>
</reference>
<feature type="transmembrane region" description="Helical" evidence="1">
    <location>
        <begin position="9"/>
        <end position="28"/>
    </location>
</feature>
<dbReference type="AlphaFoldDB" id="A0AAE3VRZ3"/>
<dbReference type="RefSeq" id="WP_306886951.1">
    <property type="nucleotide sequence ID" value="NZ_JAUSUL010000004.1"/>
</dbReference>
<proteinExistence type="predicted"/>
<dbReference type="Pfam" id="PF13787">
    <property type="entry name" value="HXXEE"/>
    <property type="match status" value="1"/>
</dbReference>
<evidence type="ECO:0000313" key="3">
    <source>
        <dbReference type="Proteomes" id="UP001229244"/>
    </source>
</evidence>
<keyword evidence="3" id="KW-1185">Reference proteome</keyword>
<feature type="transmembrane region" description="Helical" evidence="1">
    <location>
        <begin position="164"/>
        <end position="181"/>
    </location>
</feature>
<evidence type="ECO:0000256" key="1">
    <source>
        <dbReference type="SAM" id="Phobius"/>
    </source>
</evidence>
<keyword evidence="1" id="KW-0472">Membrane</keyword>
<dbReference type="EMBL" id="JAUSUL010000004">
    <property type="protein sequence ID" value="MDQ0317056.1"/>
    <property type="molecule type" value="Genomic_DNA"/>
</dbReference>